<evidence type="ECO:0000259" key="3">
    <source>
        <dbReference type="PROSITE" id="PS50893"/>
    </source>
</evidence>
<dbReference type="OrthoDB" id="9804819at2"/>
<evidence type="ECO:0000313" key="4">
    <source>
        <dbReference type="EMBL" id="PXW82343.1"/>
    </source>
</evidence>
<dbReference type="CDD" id="cd03230">
    <property type="entry name" value="ABC_DR_subfamily_A"/>
    <property type="match status" value="1"/>
</dbReference>
<comment type="caution">
    <text evidence="4">The sequence shown here is derived from an EMBL/GenBank/DDBJ whole genome shotgun (WGS) entry which is preliminary data.</text>
</comment>
<evidence type="ECO:0000256" key="2">
    <source>
        <dbReference type="ARBA" id="ARBA00022840"/>
    </source>
</evidence>
<dbReference type="Proteomes" id="UP000247978">
    <property type="component" value="Unassembled WGS sequence"/>
</dbReference>
<gene>
    <name evidence="4" type="ORF">DFR56_11930</name>
</gene>
<organism evidence="4 5">
    <name type="scientific">Pseudogracilibacillus auburnensis</name>
    <dbReference type="NCBI Taxonomy" id="1494959"/>
    <lineage>
        <taxon>Bacteria</taxon>
        <taxon>Bacillati</taxon>
        <taxon>Bacillota</taxon>
        <taxon>Bacilli</taxon>
        <taxon>Bacillales</taxon>
        <taxon>Bacillaceae</taxon>
        <taxon>Pseudogracilibacillus</taxon>
    </lineage>
</organism>
<feature type="domain" description="ABC transporter" evidence="3">
    <location>
        <begin position="2"/>
        <end position="228"/>
    </location>
</feature>
<sequence>MLSIKNMSKNYGSTKALQNISFNIEKGSCFGLVGPNGAGKSTLIKIIVGIIQQYEGTITFGKSLGANQKQKIGYVPQEVCLEENVSALENLYFFGKMYRLTGKELHERADEVLSYIGLSDRKKDKVKTFSGGMKRRLNIGCALMKEPELIMMDEPTVGIDPQSRQYILNMMNEMKQENRTIIYSSHYIEEVEKICDDIAFIDHGKIIEHNNMDVLLKKHAIPSVYFSGDRCSKYIQEIEHLGTITEHKKGYILTTRNPMQAMEKILQLSKKNSVVLDQFELLQPKLEDVFFTLTGSELRA</sequence>
<dbReference type="GO" id="GO:0016887">
    <property type="term" value="F:ATP hydrolysis activity"/>
    <property type="evidence" value="ECO:0007669"/>
    <property type="project" value="InterPro"/>
</dbReference>
<dbReference type="AlphaFoldDB" id="A0A2V3VKM7"/>
<evidence type="ECO:0000313" key="5">
    <source>
        <dbReference type="Proteomes" id="UP000247978"/>
    </source>
</evidence>
<name>A0A2V3VKM7_9BACI</name>
<protein>
    <submittedName>
        <fullName evidence="4">ABC-2 type transport system ATP-binding protein</fullName>
    </submittedName>
</protein>
<keyword evidence="5" id="KW-1185">Reference proteome</keyword>
<dbReference type="PANTHER" id="PTHR43582">
    <property type="entry name" value="LINEARMYCIN RESISTANCE ATP-BINDING PROTEIN LNRL"/>
    <property type="match status" value="1"/>
</dbReference>
<dbReference type="Pfam" id="PF00005">
    <property type="entry name" value="ABC_tran"/>
    <property type="match status" value="1"/>
</dbReference>
<dbReference type="InterPro" id="IPR003593">
    <property type="entry name" value="AAA+_ATPase"/>
</dbReference>
<dbReference type="InterPro" id="IPR027417">
    <property type="entry name" value="P-loop_NTPase"/>
</dbReference>
<dbReference type="EMBL" id="QJJQ01000019">
    <property type="protein sequence ID" value="PXW82343.1"/>
    <property type="molecule type" value="Genomic_DNA"/>
</dbReference>
<dbReference type="SUPFAM" id="SSF52540">
    <property type="entry name" value="P-loop containing nucleoside triphosphate hydrolases"/>
    <property type="match status" value="1"/>
</dbReference>
<proteinExistence type="predicted"/>
<dbReference type="InterPro" id="IPR017871">
    <property type="entry name" value="ABC_transporter-like_CS"/>
</dbReference>
<keyword evidence="2 4" id="KW-0067">ATP-binding</keyword>
<dbReference type="PANTHER" id="PTHR43582:SF2">
    <property type="entry name" value="LINEARMYCIN RESISTANCE ATP-BINDING PROTEIN LNRL"/>
    <property type="match status" value="1"/>
</dbReference>
<accession>A0A2V3VKM7</accession>
<dbReference type="Gene3D" id="3.40.50.300">
    <property type="entry name" value="P-loop containing nucleotide triphosphate hydrolases"/>
    <property type="match status" value="1"/>
</dbReference>
<dbReference type="SMART" id="SM00382">
    <property type="entry name" value="AAA"/>
    <property type="match status" value="1"/>
</dbReference>
<reference evidence="4 5" key="1">
    <citation type="submission" date="2018-05" db="EMBL/GenBank/DDBJ databases">
        <title>Genomic Encyclopedia of Type Strains, Phase IV (KMG-IV): sequencing the most valuable type-strain genomes for metagenomic binning, comparative biology and taxonomic classification.</title>
        <authorList>
            <person name="Goeker M."/>
        </authorList>
    </citation>
    <scope>NUCLEOTIDE SEQUENCE [LARGE SCALE GENOMIC DNA]</scope>
    <source>
        <strain evidence="4 5">DSM 28556</strain>
    </source>
</reference>
<dbReference type="PROSITE" id="PS50893">
    <property type="entry name" value="ABC_TRANSPORTER_2"/>
    <property type="match status" value="1"/>
</dbReference>
<evidence type="ECO:0000256" key="1">
    <source>
        <dbReference type="ARBA" id="ARBA00022741"/>
    </source>
</evidence>
<dbReference type="GO" id="GO:0005524">
    <property type="term" value="F:ATP binding"/>
    <property type="evidence" value="ECO:0007669"/>
    <property type="project" value="UniProtKB-KW"/>
</dbReference>
<dbReference type="InterPro" id="IPR003439">
    <property type="entry name" value="ABC_transporter-like_ATP-bd"/>
</dbReference>
<dbReference type="RefSeq" id="WP_110397143.1">
    <property type="nucleotide sequence ID" value="NZ_JBHUHB010000001.1"/>
</dbReference>
<dbReference type="PROSITE" id="PS00211">
    <property type="entry name" value="ABC_TRANSPORTER_1"/>
    <property type="match status" value="1"/>
</dbReference>
<keyword evidence="1" id="KW-0547">Nucleotide-binding</keyword>